<reference evidence="1 2" key="1">
    <citation type="submission" date="2018-03" db="EMBL/GenBank/DDBJ databases">
        <title>Draft Genome Sequences of the Obligatory Marine Myxobacteria Enhygromyxa salina SWB005.</title>
        <authorList>
            <person name="Poehlein A."/>
            <person name="Moghaddam J.A."/>
            <person name="Harms H."/>
            <person name="Alanjari M."/>
            <person name="Koenig G.M."/>
            <person name="Daniel R."/>
            <person name="Schaeberle T.F."/>
        </authorList>
    </citation>
    <scope>NUCLEOTIDE SEQUENCE [LARGE SCALE GENOMIC DNA]</scope>
    <source>
        <strain evidence="1 2">SWB005</strain>
    </source>
</reference>
<dbReference type="InterPro" id="IPR027417">
    <property type="entry name" value="P-loop_NTPase"/>
</dbReference>
<proteinExistence type="predicted"/>
<dbReference type="SUPFAM" id="SSF56112">
    <property type="entry name" value="Protein kinase-like (PK-like)"/>
    <property type="match status" value="1"/>
</dbReference>
<sequence>MELEALIEALSSPAAYPWHDPGAAEVEVIQTHISVVFLIGREVFKIHKPVDFGFLDFTTLEDRRIDCEAEVEVNRELASGVYRGVVAVVERDGVVQIDREPVDDSGQVLEWAVWMRRLPDSATFSGLLARGQLGRPQLWGLAATLVAFYRDGAERAAANPELARLGDLATVEENMRENFAQLDAIVDVAREFGRPEPIDRDLLTRLREVSEAEFERVRGLIRARFEAGQVRDTHGDLRLDHVYNLGYTSSEDADLVDEELLDATGRRELLIIDRIEFADRFRWSDPIADIAFLVMDLEARGAWQLARCFADDFISASDDPDVDRLLPFYTGYRATVRAKVAAMAASEAALGDEACAKARAKAEARARLALVELSTPRERPCMILVAGLPGTGKSMLARGLRETAGFTWIRADEVRKRLAGINPFTSQRGDLDEGIYTREWSDKTYAACLERAAEVCLGGGRALVDATFVDGSRREAFVNAAIAWGVPVHMLVVSARPELIKERLAARKGDPSDATWAIYQGLRDKWSPIDPLLCRFNTIDASGTPRELLSEAARALADARLA</sequence>
<dbReference type="Gene3D" id="3.40.50.300">
    <property type="entry name" value="P-loop containing nucleotide triphosphate hydrolases"/>
    <property type="match status" value="1"/>
</dbReference>
<dbReference type="Proteomes" id="UP000237968">
    <property type="component" value="Unassembled WGS sequence"/>
</dbReference>
<accession>A0A2S9YDE3</accession>
<protein>
    <submittedName>
        <fullName evidence="1">Zeta toxin</fullName>
    </submittedName>
</protein>
<comment type="caution">
    <text evidence="1">The sequence shown here is derived from an EMBL/GenBank/DDBJ whole genome shotgun (WGS) entry which is preliminary data.</text>
</comment>
<evidence type="ECO:0000313" key="1">
    <source>
        <dbReference type="EMBL" id="PRQ03036.1"/>
    </source>
</evidence>
<dbReference type="SUPFAM" id="SSF52540">
    <property type="entry name" value="P-loop containing nucleoside triphosphate hydrolases"/>
    <property type="match status" value="1"/>
</dbReference>
<dbReference type="PANTHER" id="PTHR43883">
    <property type="entry name" value="SLR0207 PROTEIN"/>
    <property type="match status" value="1"/>
</dbReference>
<gene>
    <name evidence="1" type="ORF">ENSA5_19750</name>
</gene>
<dbReference type="InterPro" id="IPR011009">
    <property type="entry name" value="Kinase-like_dom_sf"/>
</dbReference>
<name>A0A2S9YDE3_9BACT</name>
<dbReference type="InterPro" id="IPR052732">
    <property type="entry name" value="Cell-binding_unc_protein"/>
</dbReference>
<dbReference type="AlphaFoldDB" id="A0A2S9YDE3"/>
<dbReference type="OrthoDB" id="9810277at2"/>
<dbReference type="EMBL" id="PVNK01000108">
    <property type="protein sequence ID" value="PRQ03036.1"/>
    <property type="molecule type" value="Genomic_DNA"/>
</dbReference>
<dbReference type="PANTHER" id="PTHR43883:SF1">
    <property type="entry name" value="GLUCONOKINASE"/>
    <property type="match status" value="1"/>
</dbReference>
<keyword evidence="2" id="KW-1185">Reference proteome</keyword>
<evidence type="ECO:0000313" key="2">
    <source>
        <dbReference type="Proteomes" id="UP000237968"/>
    </source>
</evidence>
<dbReference type="RefSeq" id="WP_106391403.1">
    <property type="nucleotide sequence ID" value="NZ_PVNK01000108.1"/>
</dbReference>
<organism evidence="1 2">
    <name type="scientific">Enhygromyxa salina</name>
    <dbReference type="NCBI Taxonomy" id="215803"/>
    <lineage>
        <taxon>Bacteria</taxon>
        <taxon>Pseudomonadati</taxon>
        <taxon>Myxococcota</taxon>
        <taxon>Polyangia</taxon>
        <taxon>Nannocystales</taxon>
        <taxon>Nannocystaceae</taxon>
        <taxon>Enhygromyxa</taxon>
    </lineage>
</organism>
<dbReference type="Pfam" id="PF13671">
    <property type="entry name" value="AAA_33"/>
    <property type="match status" value="1"/>
</dbReference>